<evidence type="ECO:0000256" key="2">
    <source>
        <dbReference type="PROSITE-ProRule" id="PRU00076"/>
    </source>
</evidence>
<dbReference type="CDD" id="cd00054">
    <property type="entry name" value="EGF_CA"/>
    <property type="match status" value="1"/>
</dbReference>
<dbReference type="SMART" id="SM00137">
    <property type="entry name" value="MAM"/>
    <property type="match status" value="8"/>
</dbReference>
<dbReference type="InterPro" id="IPR000742">
    <property type="entry name" value="EGF"/>
</dbReference>
<dbReference type="Pfam" id="PF00629">
    <property type="entry name" value="MAM"/>
    <property type="match status" value="13"/>
</dbReference>
<dbReference type="PROSITE" id="PS00022">
    <property type="entry name" value="EGF_1"/>
    <property type="match status" value="1"/>
</dbReference>
<keyword evidence="5" id="KW-0472">Membrane</keyword>
<dbReference type="InterPro" id="IPR000998">
    <property type="entry name" value="MAM_dom"/>
</dbReference>
<dbReference type="PROSITE" id="PS50068">
    <property type="entry name" value="LDLRA_2"/>
    <property type="match status" value="5"/>
</dbReference>
<feature type="domain" description="MAM" evidence="8">
    <location>
        <begin position="1779"/>
        <end position="1942"/>
    </location>
</feature>
<evidence type="ECO:0000256" key="4">
    <source>
        <dbReference type="SAM" id="MobiDB-lite"/>
    </source>
</evidence>
<feature type="transmembrane region" description="Helical" evidence="5">
    <location>
        <begin position="2844"/>
        <end position="2865"/>
    </location>
</feature>
<feature type="domain" description="MAM" evidence="8">
    <location>
        <begin position="2338"/>
        <end position="2488"/>
    </location>
</feature>
<sequence length="2893" mass="320666">MAHKQSGSHKSTSRALLAAIVLLQCAACVKSDTCDFENGMCKGYTTSGSGNGVFKVARVKDLDFGPNVDHRPGTESGSIAYATGKGSAILRRSFQAPFCFTGWYHVSGVKRPHLFFHIDCQGDNRIFHFSSEPFIGFWHKVVYPEKRTGQANVSIVSVLEPATEASFVALDDLTFEPGPCPPAPQEGSCDFDWGDTCGYSVGNGSGLWQLNHWKASDSGIGWTINDDVTVGHGGGFAIFKPSLGTNPEGLLSSPKVRGHTGRQCLRFYYYVSQGTTNNIPHELRVFVTGHDGSRVPIWSLNGDALFHERWSPAQASFVGGPTIQLNFECFLGLGLQHGFYCGLDYVRLSDCSRPQGSGNHDCDFEQGLCSWMNLKYSYVDSGIWTLAGGTTKTTVPKPSKDHTLGTSAGSYVFYSSFQQIKGAKAQLVSEAVVSAGQATNCMEFQYIVAGGKDAKLLVKSTSLFKNIEYDKDQDVIWEAGGGEFDTWMLGRIALSDKTRVIFEAVTGTETERGYIALDDIRIYANDSCETFPKPSPQNTPVNELLNCDFGDWTLCKWAFNPIDGSVAWRFGNRYSPKTSIGPTALPAGTKGTFIFATGEMIAKNRGTLVLTSPKVPKQTEPVCATFRYHLFGALGAFMRVSLLNEDKGEEGRRRIVSQTFIFHTGRTTVDRWFTVQRNLNMKGEFNTIRVMIGNREQKPSEMALGPVEFASGSCQFLTDSLGWCDFEYDTCDWTVGDTSSGWKRNSNTMLGYHSHTRSGPPDSNVFLELRTRRAANGSTVTSPWFQGRLEPQCLKFWYRRDKLNLGKIVVELATSGAKESTVIWEQPPYPQDDWMLARVPIVSQEKLKVVFRANIMASEDQPLYTFGIDDVQLDPEPCKPLFECDFADDFCGYVNNFTFRGLQWLVGTGRFAKPELPPRVPPYPSPSVEYSGYDPKSWERFAYVDLTVSTGPLPSGAEKADLVSPVFAVGDKGDTLRLWYFRRGPDIVSMELKQISYKDDTGAKDTLQTVNLQEGGDWQSTVLKLKPSKQSQIVVALTTGKGTNGIAAVGLISAEKPKNIPDEEATLWCNFEEGTFCGWEHVNGNISFKLNEPSKKIPPFPQSDHTLQAYRGRFIYVEASGSGFKVARLKSPEIPADYRNRFCVSLWHTSAPNTYGYFGINNTVELYEQWRHPFNVRWVHGQHQMTMPEKADKFTVEVYIVSGLIALDDLEVTSGKCPLTDKCTFELGSPCHFYWEYSSPRIWRVVQGKALKVPDHSLQDNSGHFLYVNTTVVDPAHPESRVFLDTRDPTPSTCVTFWWKGFGTASDLNVYVHTKETVLRDPVLSLYTRATPDGWIPRSVTISSRTKWQLVFEAVSPTDSSRQSGVMVDDVEFSSGECSLDYYCSFEEDICQPWIDVTPNSTQGNRGWQVQRAENFAQLSKDHTLQSGDGYYLLFRGTGDITNSAVLELREPRFRCASFWFFISKSTSGCTIYAGDKVLRNPTKRWRLHYFDLSWGLKDGMTIRAFSGTDETAFVAIDDIEVDEHECSELHLPVTDDFVCKTSPVEKIPMDKVCDFVKDCSNGADELDCGNCDFENSTCGWDLARAESADLAFWKRRRAGVIPGTPKLTYHGDTNGFYMILTGQKNPEQVAVRATAISPSVRNTNFLCSFTFWYNYANDSMEIDLDLEVNGHEMTVWSLRSVTPKAPEGTWNFAEAELGRYAGAVKLRFRGFQYGAFVGYFAIDGLKYTSCDLPLPDPLPCEDNFKCANGVCISKYDVCNYVDHCGDGSDELNCGDHNLGCNFDYSFCDWKPVVPEKTETITSTWQRIRPGNFLWLTPTRDHTSGHREGRFLILRPKHTMVESEIAGPILQANGTCAITFFSMIYKGAPSKLILGVRYAKGGPLTEVWSTSTPTYGFYFRERMIVFGEEDPFQVFFKGRHEATNEAAYIAIDDVSFSKGCRAYHGALPDPPSTPAPTKPPTCPSDQFNCATSETCIPASKVCDFKEDCMDGSDEKNCGACDFSTDMCGLTSNDPDARYTWNRTSAQDVTKNPSRNVGLPKTDSNNDPQGFYCAYKETNQDDPQGLVNALLTPRLGEIAHPCTVSFYAFISESPAWLWFGVQRSTPQGWIVRKGFAFLKGSESSHKWTKMTAKVGNWNSGSRFYFMTDGTHTSIDAIEYRGCHPDRSSDSYEEDLLVSCSFELDDKCGWFPENQVTELDWVKYSGGKPIRSWQPPSVDVGHSGPYMYIVNHRSTEGRGHLVSKSLPASGPFGRCFSFWYSMRHPNSGTLNLFSRSGDNSTELLWTRSGPQGRSWLRGYADAFSNTDIKFVLEAVLPGSSPAVIAIDHIDVRRGQCQSKTVCDFEYDFCDWKLHDWDVSSGRSILEPSTDHTTETRSGSYVRLLRSNGRLVSPDIVVHPPSGRCLKFWYYLSGTDSEQLNVSRVTDFKREEPIWSVLASQVLQKTWLQGSANLLGYTGHLAAAFTGTTSGNPGSAVAVDDIQTGMESCAPAGNCDFEEDFCNWRNVGPKNHMRWYRNSGDTMTRGGPSSGHTPHTAGGIYLVLDAQDLSEVREGAIESELLSYGPDVCFRMFYRIAYKSDASMVLQFRDLSQSVLHKQGLSAPETNEWTLFEQDVKSLPSLYTIRIIGFPGMGKKSDVAIDDIKVFSGTCSKGPVPPTDEPLTGASSSTESPAATSVTPTETDSPRDTTTPGAASSARSTTPDEPWTVPAATCSSQEFDCRDNKHCIPLGLLCDGVQDCPNGLDEKCGGRNKCEESLAFCPSGSPDWCINRDFLCDGHNDCSDGSDETVCGSCPSSFCLNGGHCNVWAEGGFPTCTCPDGVSGNRCEHVAGSTAEEQRYSTASNGWAIAVPVILILVGIAGFGYLYWKRRAVPSSAVFVSNPTYDATSDQAGILN</sequence>
<dbReference type="PANTHER" id="PTHR23282:SF101">
    <property type="entry name" value="MAM DOMAIN-CONTAINING PROTEIN"/>
    <property type="match status" value="1"/>
</dbReference>
<feature type="disulfide bond" evidence="3">
    <location>
        <begin position="1747"/>
        <end position="1765"/>
    </location>
</feature>
<dbReference type="PROSITE" id="PS50026">
    <property type="entry name" value="EGF_3"/>
    <property type="match status" value="1"/>
</dbReference>
<keyword evidence="1 2" id="KW-1015">Disulfide bond</keyword>
<keyword evidence="5" id="KW-0812">Transmembrane</keyword>
<feature type="domain" description="MAM" evidence="8">
    <location>
        <begin position="2490"/>
        <end position="2650"/>
    </location>
</feature>
<feature type="domain" description="MAM" evidence="8">
    <location>
        <begin position="882"/>
        <end position="1071"/>
    </location>
</feature>
<feature type="domain" description="MAM" evidence="8">
    <location>
        <begin position="722"/>
        <end position="880"/>
    </location>
</feature>
<feature type="domain" description="MAM" evidence="8">
    <location>
        <begin position="1067"/>
        <end position="1148"/>
    </location>
</feature>
<dbReference type="Gene3D" id="2.60.120.200">
    <property type="match status" value="15"/>
</dbReference>
<dbReference type="SUPFAM" id="SSF57196">
    <property type="entry name" value="EGF/Laminin"/>
    <property type="match status" value="1"/>
</dbReference>
<dbReference type="SMART" id="SM00192">
    <property type="entry name" value="LDLa"/>
    <property type="match status" value="5"/>
</dbReference>
<feature type="compositionally biased region" description="Polar residues" evidence="4">
    <location>
        <begin position="2685"/>
        <end position="2700"/>
    </location>
</feature>
<feature type="chain" id="PRO_5004734655" evidence="6">
    <location>
        <begin position="32"/>
        <end position="2893"/>
    </location>
</feature>
<feature type="domain" description="MAM" evidence="8">
    <location>
        <begin position="1221"/>
        <end position="1380"/>
    </location>
</feature>
<dbReference type="SUPFAM" id="SSF57424">
    <property type="entry name" value="LDL receptor-like module"/>
    <property type="match status" value="4"/>
</dbReference>
<feature type="disulfide bond" evidence="3">
    <location>
        <begin position="1982"/>
        <end position="1997"/>
    </location>
</feature>
<dbReference type="Pfam" id="PF00057">
    <property type="entry name" value="Ldl_recept_a"/>
    <property type="match status" value="4"/>
</dbReference>
<evidence type="ECO:0000256" key="1">
    <source>
        <dbReference type="ARBA" id="ARBA00023157"/>
    </source>
</evidence>
<organism evidence="9">
    <name type="scientific">Ixodes ricinus</name>
    <name type="common">Common tick</name>
    <name type="synonym">Acarus ricinus</name>
    <dbReference type="NCBI Taxonomy" id="34613"/>
    <lineage>
        <taxon>Eukaryota</taxon>
        <taxon>Metazoa</taxon>
        <taxon>Ecdysozoa</taxon>
        <taxon>Arthropoda</taxon>
        <taxon>Chelicerata</taxon>
        <taxon>Arachnida</taxon>
        <taxon>Acari</taxon>
        <taxon>Parasitiformes</taxon>
        <taxon>Ixodida</taxon>
        <taxon>Ixodoidea</taxon>
        <taxon>Ixodidae</taxon>
        <taxon>Ixodinae</taxon>
        <taxon>Ixodes</taxon>
    </lineage>
</organism>
<protein>
    <submittedName>
        <fullName evidence="9">Putative mam domain protein</fullName>
    </submittedName>
</protein>
<feature type="disulfide bond" evidence="3">
    <location>
        <begin position="2773"/>
        <end position="2788"/>
    </location>
</feature>
<feature type="disulfide bond" evidence="3">
    <location>
        <begin position="1554"/>
        <end position="1569"/>
    </location>
</feature>
<dbReference type="CDD" id="cd06263">
    <property type="entry name" value="MAM"/>
    <property type="match status" value="5"/>
</dbReference>
<feature type="disulfide bond" evidence="2">
    <location>
        <begin position="2815"/>
        <end position="2824"/>
    </location>
</feature>
<dbReference type="PRINTS" id="PR00261">
    <property type="entry name" value="LDLRECEPTOR"/>
</dbReference>
<feature type="disulfide bond" evidence="2">
    <location>
        <begin position="2796"/>
        <end position="2813"/>
    </location>
</feature>
<dbReference type="SUPFAM" id="SSF49899">
    <property type="entry name" value="Concanavalin A-like lectins/glucanases"/>
    <property type="match status" value="14"/>
</dbReference>
<feature type="domain" description="MAM" evidence="8">
    <location>
        <begin position="2176"/>
        <end position="2336"/>
    </location>
</feature>
<evidence type="ECO:0000256" key="6">
    <source>
        <dbReference type="SAM" id="SignalP"/>
    </source>
</evidence>
<dbReference type="Gene3D" id="4.10.400.10">
    <property type="entry name" value="Low-density Lipoprotein Receptor"/>
    <property type="match status" value="5"/>
</dbReference>
<dbReference type="InterPro" id="IPR002172">
    <property type="entry name" value="LDrepeatLR_classA_rpt"/>
</dbReference>
<feature type="region of interest" description="Disordered" evidence="4">
    <location>
        <begin position="2648"/>
        <end position="2706"/>
    </location>
</feature>
<feature type="domain" description="MAM" evidence="8">
    <location>
        <begin position="1998"/>
        <end position="2149"/>
    </location>
</feature>
<feature type="domain" description="MAM" evidence="8">
    <location>
        <begin position="1382"/>
        <end position="1529"/>
    </location>
</feature>
<accession>V5H9H1</accession>
<feature type="signal peptide" evidence="6">
    <location>
        <begin position="1"/>
        <end position="31"/>
    </location>
</feature>
<feature type="domain" description="MAM" evidence="8">
    <location>
        <begin position="360"/>
        <end position="530"/>
    </location>
</feature>
<evidence type="ECO:0000256" key="5">
    <source>
        <dbReference type="SAM" id="Phobius"/>
    </source>
</evidence>
<keyword evidence="2" id="KW-0245">EGF-like domain</keyword>
<feature type="domain" description="MAM" evidence="8">
    <location>
        <begin position="32"/>
        <end position="182"/>
    </location>
</feature>
<dbReference type="InterPro" id="IPR013320">
    <property type="entry name" value="ConA-like_dom_sf"/>
</dbReference>
<dbReference type="PANTHER" id="PTHR23282">
    <property type="entry name" value="APICAL ENDOSOMAL GLYCOPROTEIN PRECURSOR"/>
    <property type="match status" value="1"/>
</dbReference>
<dbReference type="PROSITE" id="PS01209">
    <property type="entry name" value="LDLRA_1"/>
    <property type="match status" value="2"/>
</dbReference>
<dbReference type="InterPro" id="IPR051560">
    <property type="entry name" value="MAM_domain-containing"/>
</dbReference>
<feature type="domain" description="MAM" evidence="8">
    <location>
        <begin position="1570"/>
        <end position="1733"/>
    </location>
</feature>
<dbReference type="PROSITE" id="PS00740">
    <property type="entry name" value="MAM_1"/>
    <property type="match status" value="1"/>
</dbReference>
<dbReference type="EMBL" id="GANP01013141">
    <property type="protein sequence ID" value="JAB71327.1"/>
    <property type="molecule type" value="mRNA"/>
</dbReference>
<dbReference type="CDD" id="cd00112">
    <property type="entry name" value="LDLa"/>
    <property type="match status" value="5"/>
</dbReference>
<feature type="domain" description="MAM" evidence="8">
    <location>
        <begin position="545"/>
        <end position="716"/>
    </location>
</feature>
<feature type="disulfide bond" evidence="3">
    <location>
        <begin position="1759"/>
        <end position="1774"/>
    </location>
</feature>
<evidence type="ECO:0000313" key="9">
    <source>
        <dbReference type="EMBL" id="JAB71327.1"/>
    </source>
</evidence>
<name>V5H9H1_IXORI</name>
<feature type="compositionally biased region" description="Low complexity" evidence="4">
    <location>
        <begin position="2661"/>
        <end position="2678"/>
    </location>
</feature>
<dbReference type="InterPro" id="IPR036055">
    <property type="entry name" value="LDL_receptor-like_sf"/>
</dbReference>
<evidence type="ECO:0000256" key="3">
    <source>
        <dbReference type="PROSITE-ProRule" id="PRU00124"/>
    </source>
</evidence>
<reference evidence="9" key="1">
    <citation type="journal article" date="2015" name="Sci. Rep.">
        <title>Tissue- and time-dependent transcription in Ixodes ricinus salivary glands and midguts when blood feeding on the vertebrate host.</title>
        <authorList>
            <person name="Kotsyfakis M."/>
            <person name="Schwarz A."/>
            <person name="Erhart J."/>
            <person name="Ribeiro J.M."/>
        </authorList>
    </citation>
    <scope>NUCLEOTIDE SEQUENCE</scope>
    <source>
        <tissue evidence="9">Salivary gland and midgut</tissue>
    </source>
</reference>
<comment type="caution">
    <text evidence="2">Lacks conserved residue(s) required for the propagation of feature annotation.</text>
</comment>
<dbReference type="InterPro" id="IPR023415">
    <property type="entry name" value="LDLR_class-A_CS"/>
</dbReference>
<dbReference type="GO" id="GO:0016020">
    <property type="term" value="C:membrane"/>
    <property type="evidence" value="ECO:0007669"/>
    <property type="project" value="InterPro"/>
</dbReference>
<keyword evidence="5" id="KW-1133">Transmembrane helix</keyword>
<feature type="domain" description="MAM" evidence="8">
    <location>
        <begin position="187"/>
        <end position="353"/>
    </location>
</feature>
<evidence type="ECO:0000259" key="8">
    <source>
        <dbReference type="PROSITE" id="PS50060"/>
    </source>
</evidence>
<proteinExistence type="evidence at transcript level"/>
<dbReference type="PROSITE" id="PS50060">
    <property type="entry name" value="MAM_2"/>
    <property type="match status" value="15"/>
</dbReference>
<evidence type="ECO:0000259" key="7">
    <source>
        <dbReference type="PROSITE" id="PS50026"/>
    </source>
</evidence>
<feature type="domain" description="EGF-like" evidence="7">
    <location>
        <begin position="2789"/>
        <end position="2825"/>
    </location>
</feature>
<keyword evidence="6" id="KW-0732">Signal</keyword>
<dbReference type="Gene3D" id="2.10.25.10">
    <property type="entry name" value="Laminin"/>
    <property type="match status" value="1"/>
</dbReference>